<keyword evidence="2" id="KW-1185">Reference proteome</keyword>
<accession>A0A3Q3N884</accession>
<reference evidence="1" key="2">
    <citation type="submission" date="2025-09" db="UniProtKB">
        <authorList>
            <consortium name="Ensembl"/>
        </authorList>
    </citation>
    <scope>IDENTIFICATION</scope>
</reference>
<proteinExistence type="predicted"/>
<evidence type="ECO:0000313" key="1">
    <source>
        <dbReference type="Ensembl" id="ENSMAMP00000032607.2"/>
    </source>
</evidence>
<dbReference type="InterPro" id="IPR050874">
    <property type="entry name" value="Diverse_PLD-related"/>
</dbReference>
<name>A0A3Q3N884_9TELE</name>
<dbReference type="Proteomes" id="UP000261640">
    <property type="component" value="Unplaced"/>
</dbReference>
<dbReference type="AlphaFoldDB" id="A0A3Q3N884"/>
<reference evidence="1" key="1">
    <citation type="submission" date="2025-08" db="UniProtKB">
        <authorList>
            <consortium name="Ensembl"/>
        </authorList>
    </citation>
    <scope>IDENTIFICATION</scope>
</reference>
<dbReference type="GeneTree" id="ENSGT00950000183059"/>
<dbReference type="PANTHER" id="PTHR10185:SF9">
    <property type="entry name" value="INACTIVE PHOSPHOLIPASE D5"/>
    <property type="match status" value="1"/>
</dbReference>
<dbReference type="PANTHER" id="PTHR10185">
    <property type="entry name" value="PHOSPHOLIPASE D - RELATED"/>
    <property type="match status" value="1"/>
</dbReference>
<protein>
    <submittedName>
        <fullName evidence="1">Inactive phospholipase D5-like</fullName>
    </submittedName>
</protein>
<organism evidence="1 2">
    <name type="scientific">Mastacembelus armatus</name>
    <name type="common">zig-zag eel</name>
    <dbReference type="NCBI Taxonomy" id="205130"/>
    <lineage>
        <taxon>Eukaryota</taxon>
        <taxon>Metazoa</taxon>
        <taxon>Chordata</taxon>
        <taxon>Craniata</taxon>
        <taxon>Vertebrata</taxon>
        <taxon>Euteleostomi</taxon>
        <taxon>Actinopterygii</taxon>
        <taxon>Neopterygii</taxon>
        <taxon>Teleostei</taxon>
        <taxon>Neoteleostei</taxon>
        <taxon>Acanthomorphata</taxon>
        <taxon>Anabantaria</taxon>
        <taxon>Synbranchiformes</taxon>
        <taxon>Mastacembelidae</taxon>
        <taxon>Mastacembelus</taxon>
    </lineage>
</organism>
<dbReference type="Ensembl" id="ENSMAMT00000033456.2">
    <property type="protein sequence ID" value="ENSMAMP00000032607.2"/>
    <property type="gene ID" value="ENSMAMG00000021941.2"/>
</dbReference>
<sequence>MVTDRAIYLGNLDWVGNEFTFNAGAGLVISHPEGVEERNPMVVEQLRAVFERDWFSNYTRSLQANKIPVCNKLNGIDCLDIVCHVSSLWQS</sequence>
<evidence type="ECO:0000313" key="2">
    <source>
        <dbReference type="Proteomes" id="UP000261640"/>
    </source>
</evidence>